<reference evidence="1 2" key="1">
    <citation type="journal article" date="2019" name="Sci. Rep.">
        <title>Orb-weaving spider Araneus ventricosus genome elucidates the spidroin gene catalogue.</title>
        <authorList>
            <person name="Kono N."/>
            <person name="Nakamura H."/>
            <person name="Ohtoshi R."/>
            <person name="Moran D.A.P."/>
            <person name="Shinohara A."/>
            <person name="Yoshida Y."/>
            <person name="Fujiwara M."/>
            <person name="Mori M."/>
            <person name="Tomita M."/>
            <person name="Arakawa K."/>
        </authorList>
    </citation>
    <scope>NUCLEOTIDE SEQUENCE [LARGE SCALE GENOMIC DNA]</scope>
</reference>
<accession>A0A4Y2C0M8</accession>
<sequence>MLESSAMRWRTCFRKRGVLFLLQPLVNSSHPKYLLSTGLKQILLGKSLPHTNGMLAIVLVCVYSPKVQDPHRLHWPDFVDKEETYSSCPCSCPASPAHVIYCIGASARLLWSVRGGGMDLWYC</sequence>
<name>A0A4Y2C0M8_ARAVE</name>
<dbReference type="Proteomes" id="UP000499080">
    <property type="component" value="Unassembled WGS sequence"/>
</dbReference>
<keyword evidence="2" id="KW-1185">Reference proteome</keyword>
<evidence type="ECO:0000313" key="2">
    <source>
        <dbReference type="Proteomes" id="UP000499080"/>
    </source>
</evidence>
<protein>
    <submittedName>
        <fullName evidence="1">Uncharacterized protein</fullName>
    </submittedName>
</protein>
<evidence type="ECO:0000313" key="1">
    <source>
        <dbReference type="EMBL" id="GBL98040.1"/>
    </source>
</evidence>
<organism evidence="1 2">
    <name type="scientific">Araneus ventricosus</name>
    <name type="common">Orbweaver spider</name>
    <name type="synonym">Epeira ventricosa</name>
    <dbReference type="NCBI Taxonomy" id="182803"/>
    <lineage>
        <taxon>Eukaryota</taxon>
        <taxon>Metazoa</taxon>
        <taxon>Ecdysozoa</taxon>
        <taxon>Arthropoda</taxon>
        <taxon>Chelicerata</taxon>
        <taxon>Arachnida</taxon>
        <taxon>Araneae</taxon>
        <taxon>Araneomorphae</taxon>
        <taxon>Entelegynae</taxon>
        <taxon>Araneoidea</taxon>
        <taxon>Araneidae</taxon>
        <taxon>Araneus</taxon>
    </lineage>
</organism>
<gene>
    <name evidence="1" type="ORF">AVEN_126925_1</name>
</gene>
<proteinExistence type="predicted"/>
<comment type="caution">
    <text evidence="1">The sequence shown here is derived from an EMBL/GenBank/DDBJ whole genome shotgun (WGS) entry which is preliminary data.</text>
</comment>
<dbReference type="EMBL" id="BGPR01000135">
    <property type="protein sequence ID" value="GBL98040.1"/>
    <property type="molecule type" value="Genomic_DNA"/>
</dbReference>
<dbReference type="AlphaFoldDB" id="A0A4Y2C0M8"/>